<dbReference type="Pfam" id="PF13649">
    <property type="entry name" value="Methyltransf_25"/>
    <property type="match status" value="1"/>
</dbReference>
<dbReference type="PANTHER" id="PTHR43667:SF2">
    <property type="entry name" value="FATTY ACID C-METHYL TRANSFERASE"/>
    <property type="match status" value="1"/>
</dbReference>
<protein>
    <submittedName>
        <fullName evidence="2">O-methyltransferase</fullName>
    </submittedName>
</protein>
<keyword evidence="3" id="KW-1185">Reference proteome</keyword>
<reference evidence="2" key="2">
    <citation type="submission" date="2020-09" db="EMBL/GenBank/DDBJ databases">
        <authorList>
            <person name="Sun Q."/>
            <person name="Zhou Y."/>
        </authorList>
    </citation>
    <scope>NUCLEOTIDE SEQUENCE</scope>
    <source>
        <strain evidence="2">CGMCC 1.12426</strain>
    </source>
</reference>
<dbReference type="InterPro" id="IPR029063">
    <property type="entry name" value="SAM-dependent_MTases_sf"/>
</dbReference>
<dbReference type="CDD" id="cd02440">
    <property type="entry name" value="AdoMet_MTases"/>
    <property type="match status" value="1"/>
</dbReference>
<dbReference type="InterPro" id="IPR050723">
    <property type="entry name" value="CFA/CMAS"/>
</dbReference>
<dbReference type="OrthoDB" id="9777638at2"/>
<dbReference type="AlphaFoldDB" id="A0A916TKR1"/>
<dbReference type="Proteomes" id="UP000605148">
    <property type="component" value="Unassembled WGS sequence"/>
</dbReference>
<dbReference type="SUPFAM" id="SSF53335">
    <property type="entry name" value="S-adenosyl-L-methionine-dependent methyltransferases"/>
    <property type="match status" value="1"/>
</dbReference>
<evidence type="ECO:0000313" key="3">
    <source>
        <dbReference type="Proteomes" id="UP000605148"/>
    </source>
</evidence>
<sequence>MTGTTDTARLMDTIYRNQRHVYDLTRKYYLLGRDHLIARLQPPAGGTVLEMGCGTGRNLVAAARRYPDVRFVGLDISDQMLETARATIAKAGLSDRICLVQGDASDPKALDGAGPAQYDRVFYSYTLSMMPIWREAIEAGLARLSASGHLTVVDFGQQERLPGWFRAGLHKWLATFHVTPRADLPDVLALTSRQSGRLLAAQALYRGYAVYAELGPVMAEAHSPATK</sequence>
<proteinExistence type="predicted"/>
<reference evidence="2" key="1">
    <citation type="journal article" date="2014" name="Int. J. Syst. Evol. Microbiol.">
        <title>Complete genome sequence of Corynebacterium casei LMG S-19264T (=DSM 44701T), isolated from a smear-ripened cheese.</title>
        <authorList>
            <consortium name="US DOE Joint Genome Institute (JGI-PGF)"/>
            <person name="Walter F."/>
            <person name="Albersmeier A."/>
            <person name="Kalinowski J."/>
            <person name="Ruckert C."/>
        </authorList>
    </citation>
    <scope>NUCLEOTIDE SEQUENCE</scope>
    <source>
        <strain evidence="2">CGMCC 1.12426</strain>
    </source>
</reference>
<evidence type="ECO:0000313" key="2">
    <source>
        <dbReference type="EMBL" id="GGB51742.1"/>
    </source>
</evidence>
<evidence type="ECO:0000259" key="1">
    <source>
        <dbReference type="Pfam" id="PF13649"/>
    </source>
</evidence>
<dbReference type="InterPro" id="IPR041698">
    <property type="entry name" value="Methyltransf_25"/>
</dbReference>
<organism evidence="2 3">
    <name type="scientific">Roseibium aquae</name>
    <dbReference type="NCBI Taxonomy" id="1323746"/>
    <lineage>
        <taxon>Bacteria</taxon>
        <taxon>Pseudomonadati</taxon>
        <taxon>Pseudomonadota</taxon>
        <taxon>Alphaproteobacteria</taxon>
        <taxon>Hyphomicrobiales</taxon>
        <taxon>Stappiaceae</taxon>
        <taxon>Roseibium</taxon>
    </lineage>
</organism>
<dbReference type="EMBL" id="BMFA01000007">
    <property type="protein sequence ID" value="GGB51742.1"/>
    <property type="molecule type" value="Genomic_DNA"/>
</dbReference>
<gene>
    <name evidence="2" type="ORF">GCM10011316_24680</name>
</gene>
<comment type="caution">
    <text evidence="2">The sequence shown here is derived from an EMBL/GenBank/DDBJ whole genome shotgun (WGS) entry which is preliminary data.</text>
</comment>
<dbReference type="PANTHER" id="PTHR43667">
    <property type="entry name" value="CYCLOPROPANE-FATTY-ACYL-PHOSPHOLIPID SYNTHASE"/>
    <property type="match status" value="1"/>
</dbReference>
<dbReference type="Gene3D" id="3.40.50.150">
    <property type="entry name" value="Vaccinia Virus protein VP39"/>
    <property type="match status" value="1"/>
</dbReference>
<accession>A0A916TKR1</accession>
<dbReference type="RefSeq" id="WP_150496645.1">
    <property type="nucleotide sequence ID" value="NZ_BMFA01000007.1"/>
</dbReference>
<name>A0A916TKR1_9HYPH</name>
<feature type="domain" description="Methyltransferase" evidence="1">
    <location>
        <begin position="48"/>
        <end position="142"/>
    </location>
</feature>